<feature type="transmembrane region" description="Helical" evidence="6">
    <location>
        <begin position="96"/>
        <end position="122"/>
    </location>
</feature>
<keyword evidence="3 6" id="KW-0812">Transmembrane</keyword>
<keyword evidence="5 6" id="KW-0472">Membrane</keyword>
<dbReference type="OrthoDB" id="7366896at2759"/>
<evidence type="ECO:0000256" key="3">
    <source>
        <dbReference type="ARBA" id="ARBA00022692"/>
    </source>
</evidence>
<gene>
    <name evidence="7" type="ORF">Fcan01_10376</name>
</gene>
<dbReference type="PANTHER" id="PTHR16932">
    <property type="entry name" value="INTERFERON ALPHA-INDUCIBLE PROTEIN 27"/>
    <property type="match status" value="1"/>
</dbReference>
<sequence>MSFDNYYMNRLGLLSPLKIASPPTKKEDQTKTDIAKIATISTGTILAGNVAAKATLATVGFKSTGIAAGSFAAVWQSSLGNVGVGSLFSSLQSMGALGGCILGPYGLAVGALAGTGVGYWWWNRNQGNSDKETRLTLDVMPDDSLNLFEIGNMFHGDELDALRPYLDRLLSPIENASPSTSQDDQAKNYNGQIATISSGAILNAAAKATLTTVGFKSTGIAATSIASGWQSWVGVGSVFSYLQSAGTLGWFSLGPGSLVGGVLGVVGVGNWWWNRNNDKEPAPKDN</sequence>
<dbReference type="InterPro" id="IPR038213">
    <property type="entry name" value="IFI6/IFI27-like_sf"/>
</dbReference>
<evidence type="ECO:0000256" key="4">
    <source>
        <dbReference type="ARBA" id="ARBA00022989"/>
    </source>
</evidence>
<protein>
    <submittedName>
        <fullName evidence="7">Interferon alpha-inducible protein 27, mitochondrial</fullName>
    </submittedName>
</protein>
<comment type="subcellular location">
    <subcellularLocation>
        <location evidence="1">Membrane</location>
        <topology evidence="1">Multi-pass membrane protein</topology>
    </subcellularLocation>
</comment>
<dbReference type="Proteomes" id="UP000198287">
    <property type="component" value="Unassembled WGS sequence"/>
</dbReference>
<dbReference type="Gene3D" id="6.10.110.10">
    <property type="match status" value="2"/>
</dbReference>
<dbReference type="EMBL" id="LNIX01000005">
    <property type="protein sequence ID" value="OXA53642.1"/>
    <property type="molecule type" value="Genomic_DNA"/>
</dbReference>
<accession>A0A226E7X9</accession>
<dbReference type="Pfam" id="PF06140">
    <property type="entry name" value="Ifi-6-16"/>
    <property type="match status" value="1"/>
</dbReference>
<comment type="caution">
    <text evidence="7">The sequence shown here is derived from an EMBL/GenBank/DDBJ whole genome shotgun (WGS) entry which is preliminary data.</text>
</comment>
<evidence type="ECO:0000256" key="5">
    <source>
        <dbReference type="ARBA" id="ARBA00023136"/>
    </source>
</evidence>
<dbReference type="InterPro" id="IPR009311">
    <property type="entry name" value="IFI6/IFI27-like"/>
</dbReference>
<dbReference type="AlphaFoldDB" id="A0A226E7X9"/>
<evidence type="ECO:0000256" key="1">
    <source>
        <dbReference type="ARBA" id="ARBA00004141"/>
    </source>
</evidence>
<organism evidence="7 8">
    <name type="scientific">Folsomia candida</name>
    <name type="common">Springtail</name>
    <dbReference type="NCBI Taxonomy" id="158441"/>
    <lineage>
        <taxon>Eukaryota</taxon>
        <taxon>Metazoa</taxon>
        <taxon>Ecdysozoa</taxon>
        <taxon>Arthropoda</taxon>
        <taxon>Hexapoda</taxon>
        <taxon>Collembola</taxon>
        <taxon>Entomobryomorpha</taxon>
        <taxon>Isotomoidea</taxon>
        <taxon>Isotomidae</taxon>
        <taxon>Proisotominae</taxon>
        <taxon>Folsomia</taxon>
    </lineage>
</organism>
<dbReference type="GO" id="GO:0016020">
    <property type="term" value="C:membrane"/>
    <property type="evidence" value="ECO:0007669"/>
    <property type="project" value="UniProtKB-SubCell"/>
</dbReference>
<evidence type="ECO:0000313" key="7">
    <source>
        <dbReference type="EMBL" id="OXA53642.1"/>
    </source>
</evidence>
<dbReference type="PANTHER" id="PTHR16932:SF18">
    <property type="entry name" value="INTERFERON, ALPHA-INDUCIBLE PROTEIN 27-LIKE 2"/>
    <property type="match status" value="1"/>
</dbReference>
<evidence type="ECO:0000256" key="2">
    <source>
        <dbReference type="ARBA" id="ARBA00007262"/>
    </source>
</evidence>
<reference evidence="7 8" key="1">
    <citation type="submission" date="2015-12" db="EMBL/GenBank/DDBJ databases">
        <title>The genome of Folsomia candida.</title>
        <authorList>
            <person name="Faddeeva A."/>
            <person name="Derks M.F."/>
            <person name="Anvar Y."/>
            <person name="Smit S."/>
            <person name="Van Straalen N."/>
            <person name="Roelofs D."/>
        </authorList>
    </citation>
    <scope>NUCLEOTIDE SEQUENCE [LARGE SCALE GENOMIC DNA]</scope>
    <source>
        <strain evidence="7 8">VU population</strain>
        <tissue evidence="7">Whole body</tissue>
    </source>
</reference>
<keyword evidence="8" id="KW-1185">Reference proteome</keyword>
<evidence type="ECO:0000256" key="6">
    <source>
        <dbReference type="SAM" id="Phobius"/>
    </source>
</evidence>
<evidence type="ECO:0000313" key="8">
    <source>
        <dbReference type="Proteomes" id="UP000198287"/>
    </source>
</evidence>
<keyword evidence="4 6" id="KW-1133">Transmembrane helix</keyword>
<proteinExistence type="inferred from homology"/>
<comment type="similarity">
    <text evidence="2">Belongs to the IFI6/IFI27 family.</text>
</comment>
<name>A0A226E7X9_FOLCA</name>